<dbReference type="GO" id="GO:0008202">
    <property type="term" value="P:steroid metabolic process"/>
    <property type="evidence" value="ECO:0007669"/>
    <property type="project" value="UniProtKB-KW"/>
</dbReference>
<keyword evidence="5" id="KW-1185">Reference proteome</keyword>
<proteinExistence type="inferred from homology"/>
<keyword evidence="2" id="KW-0753">Steroid metabolism</keyword>
<dbReference type="PANTHER" id="PTHR42879">
    <property type="entry name" value="3-OXOACYL-(ACYL-CARRIER-PROTEIN) REDUCTASE"/>
    <property type="match status" value="1"/>
</dbReference>
<dbReference type="InterPro" id="IPR036291">
    <property type="entry name" value="NAD(P)-bd_dom_sf"/>
</dbReference>
<evidence type="ECO:0000313" key="4">
    <source>
        <dbReference type="EMBL" id="BAE85577.1"/>
    </source>
</evidence>
<name>Q24QW5_DESHY</name>
<gene>
    <name evidence="4" type="ordered locus">DSY3788</name>
</gene>
<protein>
    <submittedName>
        <fullName evidence="4">Uncharacterized protein</fullName>
    </submittedName>
</protein>
<dbReference type="PANTHER" id="PTHR42879:SF2">
    <property type="entry name" value="3-OXOACYL-[ACYL-CARRIER-PROTEIN] REDUCTASE FABG"/>
    <property type="match status" value="1"/>
</dbReference>
<dbReference type="InterPro" id="IPR002347">
    <property type="entry name" value="SDR_fam"/>
</dbReference>
<dbReference type="PRINTS" id="PR00081">
    <property type="entry name" value="GDHRDH"/>
</dbReference>
<dbReference type="InterPro" id="IPR020904">
    <property type="entry name" value="Sc_DH/Rdtase_CS"/>
</dbReference>
<dbReference type="STRING" id="138119.DSY3788"/>
<dbReference type="KEGG" id="dsy:DSY3788"/>
<dbReference type="eggNOG" id="COG1028">
    <property type="taxonomic scope" value="Bacteria"/>
</dbReference>
<dbReference type="EMBL" id="AP008230">
    <property type="protein sequence ID" value="BAE85577.1"/>
    <property type="molecule type" value="Genomic_DNA"/>
</dbReference>
<dbReference type="HOGENOM" id="CLU_010194_1_3_9"/>
<sequence>MEIVKGGREMSKYAVVTGNERGIGKALTVDLARQGYDVLVNWFENEQDGADVVRECQQYGVKALLHYCDVREFDQVRKMKEFALENFGPDLQVFVNNAGMSIAGKLIEQDPADYMTVVNTDLIGAMHCAHEFGPVLKDNKAGWFIIIGSCSGIRSTLGNCAYGVAKAGIMGLTRGLAQELGPYGVTVNNIAPGYINTARSAAFCGPEMIAGIKKTQVLDLIGIEEYIVTAMNYLLANPFVSGQTLMVNGGSLMF</sequence>
<comment type="similarity">
    <text evidence="1 3">Belongs to the short-chain dehydrogenases/reductases (SDR) family.</text>
</comment>
<organism evidence="4 5">
    <name type="scientific">Desulfitobacterium hafniense (strain Y51)</name>
    <dbReference type="NCBI Taxonomy" id="138119"/>
    <lineage>
        <taxon>Bacteria</taxon>
        <taxon>Bacillati</taxon>
        <taxon>Bacillota</taxon>
        <taxon>Clostridia</taxon>
        <taxon>Eubacteriales</taxon>
        <taxon>Desulfitobacteriaceae</taxon>
        <taxon>Desulfitobacterium</taxon>
    </lineage>
</organism>
<evidence type="ECO:0000256" key="1">
    <source>
        <dbReference type="ARBA" id="ARBA00006484"/>
    </source>
</evidence>
<dbReference type="Pfam" id="PF00106">
    <property type="entry name" value="adh_short"/>
    <property type="match status" value="1"/>
</dbReference>
<dbReference type="Proteomes" id="UP000001946">
    <property type="component" value="Chromosome"/>
</dbReference>
<dbReference type="InterPro" id="IPR050259">
    <property type="entry name" value="SDR"/>
</dbReference>
<dbReference type="Gene3D" id="3.40.50.720">
    <property type="entry name" value="NAD(P)-binding Rossmann-like Domain"/>
    <property type="match status" value="1"/>
</dbReference>
<evidence type="ECO:0000256" key="2">
    <source>
        <dbReference type="ARBA" id="ARBA00023221"/>
    </source>
</evidence>
<dbReference type="AlphaFoldDB" id="Q24QW5"/>
<accession>Q24QW5</accession>
<dbReference type="SUPFAM" id="SSF51735">
    <property type="entry name" value="NAD(P)-binding Rossmann-fold domains"/>
    <property type="match status" value="1"/>
</dbReference>
<keyword evidence="2" id="KW-0443">Lipid metabolism</keyword>
<dbReference type="PRINTS" id="PR00080">
    <property type="entry name" value="SDRFAMILY"/>
</dbReference>
<reference evidence="4 5" key="1">
    <citation type="journal article" date="2006" name="J. Bacteriol.">
        <title>Complete genome sequence of the dehalorespiring bacterium Desulfitobacterium hafniense Y51 and comparison with Dehalococcoides ethenogenes 195.</title>
        <authorList>
            <person name="Nonaka H."/>
            <person name="Keresztes G."/>
            <person name="Shinoda Y."/>
            <person name="Ikenaga Y."/>
            <person name="Abe M."/>
            <person name="Naito K."/>
            <person name="Inatomi K."/>
            <person name="Furukawa K."/>
            <person name="Inui M."/>
            <person name="Yukawa H."/>
        </authorList>
    </citation>
    <scope>NUCLEOTIDE SEQUENCE [LARGE SCALE GENOMIC DNA]</scope>
    <source>
        <strain evidence="4 5">Y51</strain>
    </source>
</reference>
<evidence type="ECO:0000256" key="3">
    <source>
        <dbReference type="RuleBase" id="RU000363"/>
    </source>
</evidence>
<dbReference type="PROSITE" id="PS00061">
    <property type="entry name" value="ADH_SHORT"/>
    <property type="match status" value="1"/>
</dbReference>
<dbReference type="GO" id="GO:0032787">
    <property type="term" value="P:monocarboxylic acid metabolic process"/>
    <property type="evidence" value="ECO:0007669"/>
    <property type="project" value="UniProtKB-ARBA"/>
</dbReference>
<evidence type="ECO:0000313" key="5">
    <source>
        <dbReference type="Proteomes" id="UP000001946"/>
    </source>
</evidence>